<dbReference type="Gene3D" id="3.40.1160.10">
    <property type="entry name" value="Acetylglutamate kinase-like"/>
    <property type="match status" value="1"/>
</dbReference>
<keyword evidence="12" id="KW-1185">Reference proteome</keyword>
<evidence type="ECO:0000256" key="5">
    <source>
        <dbReference type="ARBA" id="ARBA00022777"/>
    </source>
</evidence>
<keyword evidence="4" id="KW-0547">Nucleotide-binding</keyword>
<dbReference type="Proteomes" id="UP000317169">
    <property type="component" value="Unassembled WGS sequence"/>
</dbReference>
<evidence type="ECO:0000313" key="12">
    <source>
        <dbReference type="Proteomes" id="UP000317169"/>
    </source>
</evidence>
<dbReference type="InterPro" id="IPR036393">
    <property type="entry name" value="AceGlu_kinase-like_sf"/>
</dbReference>
<evidence type="ECO:0000256" key="3">
    <source>
        <dbReference type="ARBA" id="ARBA00022679"/>
    </source>
</evidence>
<dbReference type="Pfam" id="PF00696">
    <property type="entry name" value="AA_kinase"/>
    <property type="match status" value="1"/>
</dbReference>
<comment type="caution">
    <text evidence="11">The sequence shown here is derived from an EMBL/GenBank/DDBJ whole genome shotgun (WGS) entry which is preliminary data.</text>
</comment>
<evidence type="ECO:0000256" key="2">
    <source>
        <dbReference type="ARBA" id="ARBA00010122"/>
    </source>
</evidence>
<dbReference type="InterPro" id="IPR042199">
    <property type="entry name" value="AsparK_Bifunc_asparK/hSer_DH"/>
</dbReference>
<comment type="similarity">
    <text evidence="2 8">Belongs to the aspartokinase family.</text>
</comment>
<dbReference type="NCBIfam" id="TIGR00657">
    <property type="entry name" value="asp_kinases"/>
    <property type="match status" value="1"/>
</dbReference>
<dbReference type="UniPathway" id="UPA00034">
    <property type="reaction ID" value="UER00015"/>
</dbReference>
<dbReference type="InterPro" id="IPR001048">
    <property type="entry name" value="Asp/Glu/Uridylate_kinase"/>
</dbReference>
<dbReference type="OrthoDB" id="9799110at2"/>
<keyword evidence="6" id="KW-0067">ATP-binding</keyword>
<comment type="pathway">
    <text evidence="1 9">Amino-acid biosynthesis; L-lysine biosynthesis via DAP pathway; (S)-tetrahydrodipicolinate from L-aspartate: step 1/4.</text>
</comment>
<dbReference type="GO" id="GO:0009090">
    <property type="term" value="P:homoserine biosynthetic process"/>
    <property type="evidence" value="ECO:0007669"/>
    <property type="project" value="TreeGrafter"/>
</dbReference>
<evidence type="ECO:0000256" key="9">
    <source>
        <dbReference type="RuleBase" id="RU004249"/>
    </source>
</evidence>
<dbReference type="PANTHER" id="PTHR21499:SF59">
    <property type="entry name" value="ASPARTOKINASE"/>
    <property type="match status" value="1"/>
</dbReference>
<dbReference type="PANTHER" id="PTHR21499">
    <property type="entry name" value="ASPARTATE KINASE"/>
    <property type="match status" value="1"/>
</dbReference>
<feature type="domain" description="Aspartate/glutamate/uridylate kinase" evidence="10">
    <location>
        <begin position="3"/>
        <end position="277"/>
    </location>
</feature>
<dbReference type="GO" id="GO:0005829">
    <property type="term" value="C:cytosol"/>
    <property type="evidence" value="ECO:0007669"/>
    <property type="project" value="TreeGrafter"/>
</dbReference>
<keyword evidence="3 8" id="KW-0808">Transferase</keyword>
<dbReference type="GO" id="GO:0004072">
    <property type="term" value="F:aspartate kinase activity"/>
    <property type="evidence" value="ECO:0007669"/>
    <property type="project" value="UniProtKB-EC"/>
</dbReference>
<organism evidence="11 12">
    <name type="scientific">Haloflavibacter putidus</name>
    <dbReference type="NCBI Taxonomy" id="2576776"/>
    <lineage>
        <taxon>Bacteria</taxon>
        <taxon>Pseudomonadati</taxon>
        <taxon>Bacteroidota</taxon>
        <taxon>Flavobacteriia</taxon>
        <taxon>Flavobacteriales</taxon>
        <taxon>Flavobacteriaceae</taxon>
        <taxon>Haloflavibacter</taxon>
    </lineage>
</organism>
<keyword evidence="9" id="KW-0028">Amino-acid biosynthesis</keyword>
<dbReference type="AlphaFoldDB" id="A0A507ZM60"/>
<evidence type="ECO:0000256" key="7">
    <source>
        <dbReference type="ARBA" id="ARBA00047872"/>
    </source>
</evidence>
<gene>
    <name evidence="11" type="ORF">FKR84_09970</name>
</gene>
<comment type="pathway">
    <text evidence="9">Amino-acid biosynthesis; L-methionine biosynthesis via de novo pathway; L-homoserine from L-aspartate: step 1/3.</text>
</comment>
<comment type="pathway">
    <text evidence="9">Amino-acid biosynthesis; L-threonine biosynthesis; L-threonine from L-aspartate: step 1/5.</text>
</comment>
<evidence type="ECO:0000256" key="4">
    <source>
        <dbReference type="ARBA" id="ARBA00022741"/>
    </source>
</evidence>
<keyword evidence="5 8" id="KW-0418">Kinase</keyword>
<protein>
    <recommendedName>
        <fullName evidence="8">Aspartokinase</fullName>
        <ecNumber evidence="8">2.7.2.4</ecNumber>
    </recommendedName>
</protein>
<dbReference type="UniPathway" id="UPA00050">
    <property type="reaction ID" value="UER00461"/>
</dbReference>
<reference evidence="11 12" key="1">
    <citation type="submission" date="2019-06" db="EMBL/GenBank/DDBJ databases">
        <title>Flavibacter putida gen. nov., sp. nov., a novel marine bacterium of the family Flavobacteriaceae isolated from coastal seawater.</title>
        <authorList>
            <person name="Feng X."/>
        </authorList>
    </citation>
    <scope>NUCLEOTIDE SEQUENCE [LARGE SCALE GENOMIC DNA]</scope>
    <source>
        <strain evidence="11 12">PLHSN227</strain>
    </source>
</reference>
<dbReference type="InterPro" id="IPR001341">
    <property type="entry name" value="Asp_kinase"/>
</dbReference>
<evidence type="ECO:0000256" key="6">
    <source>
        <dbReference type="ARBA" id="ARBA00022840"/>
    </source>
</evidence>
<dbReference type="RefSeq" id="WP_141422166.1">
    <property type="nucleotide sequence ID" value="NZ_VIAR01000010.1"/>
</dbReference>
<dbReference type="GO" id="GO:0005524">
    <property type="term" value="F:ATP binding"/>
    <property type="evidence" value="ECO:0007669"/>
    <property type="project" value="UniProtKB-KW"/>
</dbReference>
<evidence type="ECO:0000259" key="10">
    <source>
        <dbReference type="Pfam" id="PF00696"/>
    </source>
</evidence>
<dbReference type="InterPro" id="IPR045865">
    <property type="entry name" value="ACT-like_dom_sf"/>
</dbReference>
<dbReference type="UniPathway" id="UPA00051">
    <property type="reaction ID" value="UER00462"/>
</dbReference>
<dbReference type="Gene3D" id="1.20.120.1320">
    <property type="entry name" value="Aspartokinase, catalytic domain"/>
    <property type="match status" value="1"/>
</dbReference>
<dbReference type="SUPFAM" id="SSF55021">
    <property type="entry name" value="ACT-like"/>
    <property type="match status" value="1"/>
</dbReference>
<proteinExistence type="inferred from homology"/>
<comment type="catalytic activity">
    <reaction evidence="7 8">
        <text>L-aspartate + ATP = 4-phospho-L-aspartate + ADP</text>
        <dbReference type="Rhea" id="RHEA:23776"/>
        <dbReference type="ChEBI" id="CHEBI:29991"/>
        <dbReference type="ChEBI" id="CHEBI:30616"/>
        <dbReference type="ChEBI" id="CHEBI:57535"/>
        <dbReference type="ChEBI" id="CHEBI:456216"/>
        <dbReference type="EC" id="2.7.2.4"/>
    </reaction>
</comment>
<evidence type="ECO:0000256" key="1">
    <source>
        <dbReference type="ARBA" id="ARBA00004766"/>
    </source>
</evidence>
<dbReference type="EC" id="2.7.2.4" evidence="8"/>
<sequence length="419" mass="48032">MEVFKFGGASVKDAQAVQNMARILDNIGDKRKLVVISAMGKTTNALERAINYYVQNKTVPLTYLEEIKQFHLDVSTQLFLSAPAQLGQKIEAFFKTIITFLENNKNWDYNYIYDQVICYGELLSTVIISEYLSFKNIENTWLDAREIIQTDSTYREAKVDWELTKIAVQQAVNRQKLSITQGFVGGSFNNNSTSLGREGSDYSAAIFAYCLDAKQVCIWKDVDGFYNGDPKIFPNTRVLEQISYREAIELAFYGASIIHPKTLQPLQRKEIPLYIKSFYKPEKVGTLITNGPKIKPKIPCFIVKHNLVLISLSTLDFSFFVEENISEVFALLHHYQVKVDLIQNSAISFSLCVDNRFNLVDDLLLHLKKKYKVSFNKNVSLYTVRHFDNATIASIENVKNILLKQQTRETVQWVTQEKT</sequence>
<dbReference type="GO" id="GO:0009088">
    <property type="term" value="P:threonine biosynthetic process"/>
    <property type="evidence" value="ECO:0007669"/>
    <property type="project" value="UniProtKB-UniPathway"/>
</dbReference>
<name>A0A507ZM60_9FLAO</name>
<accession>A0A507ZM60</accession>
<dbReference type="EMBL" id="VIAR01000010">
    <property type="protein sequence ID" value="TQD36928.1"/>
    <property type="molecule type" value="Genomic_DNA"/>
</dbReference>
<dbReference type="SUPFAM" id="SSF53633">
    <property type="entry name" value="Carbamate kinase-like"/>
    <property type="match status" value="1"/>
</dbReference>
<evidence type="ECO:0000256" key="8">
    <source>
        <dbReference type="RuleBase" id="RU003448"/>
    </source>
</evidence>
<evidence type="ECO:0000313" key="11">
    <source>
        <dbReference type="EMBL" id="TQD36928.1"/>
    </source>
</evidence>
<dbReference type="GO" id="GO:0009089">
    <property type="term" value="P:lysine biosynthetic process via diaminopimelate"/>
    <property type="evidence" value="ECO:0007669"/>
    <property type="project" value="UniProtKB-UniPathway"/>
</dbReference>